<dbReference type="AlphaFoldDB" id="A0A5S4ZNW7"/>
<evidence type="ECO:0000313" key="2">
    <source>
        <dbReference type="Proteomes" id="UP000323166"/>
    </source>
</evidence>
<proteinExistence type="predicted"/>
<sequence length="323" mass="37649">MPIPLFFVLGHRRVAANLTVAHAAELLGIAPSYLFSAEEFQKVPNPDARIKTKFFSSKTITLSDRITEWLIANPVPSPFSVEPQEVRQRIVRDFIFKSIWNNYLFGPFLPGRSFLFTWYLVNILSDGNLDKYNDNNITIIAPCNKEIASAVWWFFMRVWGNFSTGRRKTIHEAEFISSVPDIYSVEPNKPIGQLWFKSIDVFSQYADLLIYLYTDRIEHMFSSSAAQWAKWNEFYKHNFCSGPWEPRWGCVFIPRLMQHRVNLPPFPEPEITVTLLAPHKKITFHIESTSILDDINSRDYYYEGGFYVTVCEDSRDNKESQED</sequence>
<evidence type="ECO:0000313" key="1">
    <source>
        <dbReference type="EMBL" id="TYO94529.1"/>
    </source>
</evidence>
<comment type="caution">
    <text evidence="1">The sequence shown here is derived from an EMBL/GenBank/DDBJ whole genome shotgun (WGS) entry which is preliminary data.</text>
</comment>
<dbReference type="Proteomes" id="UP000323166">
    <property type="component" value="Unassembled WGS sequence"/>
</dbReference>
<evidence type="ECO:0008006" key="3">
    <source>
        <dbReference type="Google" id="ProtNLM"/>
    </source>
</evidence>
<organism evidence="1 2">
    <name type="scientific">Desulfallas thermosapovorans DSM 6562</name>
    <dbReference type="NCBI Taxonomy" id="1121431"/>
    <lineage>
        <taxon>Bacteria</taxon>
        <taxon>Bacillati</taxon>
        <taxon>Bacillota</taxon>
        <taxon>Clostridia</taxon>
        <taxon>Eubacteriales</taxon>
        <taxon>Desulfallaceae</taxon>
        <taxon>Desulfallas</taxon>
    </lineage>
</organism>
<gene>
    <name evidence="1" type="ORF">LX24_02365</name>
</gene>
<name>A0A5S4ZNW7_9FIRM</name>
<accession>A0A5S4ZNW7</accession>
<reference evidence="1 2" key="1">
    <citation type="submission" date="2019-07" db="EMBL/GenBank/DDBJ databases">
        <title>Genomic Encyclopedia of Type Strains, Phase I: the one thousand microbial genomes (KMG-I) project.</title>
        <authorList>
            <person name="Kyrpides N."/>
        </authorList>
    </citation>
    <scope>NUCLEOTIDE SEQUENCE [LARGE SCALE GENOMIC DNA]</scope>
    <source>
        <strain evidence="1 2">DSM 6562</strain>
    </source>
</reference>
<keyword evidence="2" id="KW-1185">Reference proteome</keyword>
<dbReference type="EMBL" id="VNHM01000014">
    <property type="protein sequence ID" value="TYO94529.1"/>
    <property type="molecule type" value="Genomic_DNA"/>
</dbReference>
<protein>
    <recommendedName>
        <fullName evidence="3">Helix-turn-helix protein</fullName>
    </recommendedName>
</protein>